<keyword evidence="6" id="KW-1185">Reference proteome</keyword>
<dbReference type="KEGG" id="mlr:MELLADRAFT_79507"/>
<evidence type="ECO:0000256" key="2">
    <source>
        <dbReference type="ARBA" id="ARBA00022679"/>
    </source>
</evidence>
<accession>F4S7V9</accession>
<organism evidence="6">
    <name type="scientific">Melampsora larici-populina (strain 98AG31 / pathotype 3-4-7)</name>
    <name type="common">Poplar leaf rust fungus</name>
    <dbReference type="NCBI Taxonomy" id="747676"/>
    <lineage>
        <taxon>Eukaryota</taxon>
        <taxon>Fungi</taxon>
        <taxon>Dikarya</taxon>
        <taxon>Basidiomycota</taxon>
        <taxon>Pucciniomycotina</taxon>
        <taxon>Pucciniomycetes</taxon>
        <taxon>Pucciniales</taxon>
        <taxon>Melampsoraceae</taxon>
        <taxon>Melampsora</taxon>
    </lineage>
</organism>
<reference evidence="6" key="1">
    <citation type="journal article" date="2011" name="Proc. Natl. Acad. Sci. U.S.A.">
        <title>Obligate biotrophy features unraveled by the genomic analysis of rust fungi.</title>
        <authorList>
            <person name="Duplessis S."/>
            <person name="Cuomo C.A."/>
            <person name="Lin Y.-C."/>
            <person name="Aerts A."/>
            <person name="Tisserant E."/>
            <person name="Veneault-Fourrey C."/>
            <person name="Joly D.L."/>
            <person name="Hacquard S."/>
            <person name="Amselem J."/>
            <person name="Cantarel B.L."/>
            <person name="Chiu R."/>
            <person name="Coutinho P.M."/>
            <person name="Feau N."/>
            <person name="Field M."/>
            <person name="Frey P."/>
            <person name="Gelhaye E."/>
            <person name="Goldberg J."/>
            <person name="Grabherr M.G."/>
            <person name="Kodira C.D."/>
            <person name="Kohler A."/>
            <person name="Kuees U."/>
            <person name="Lindquist E.A."/>
            <person name="Lucas S.M."/>
            <person name="Mago R."/>
            <person name="Mauceli E."/>
            <person name="Morin E."/>
            <person name="Murat C."/>
            <person name="Pangilinan J.L."/>
            <person name="Park R."/>
            <person name="Pearson M."/>
            <person name="Quesneville H."/>
            <person name="Rouhier N."/>
            <person name="Sakthikumar S."/>
            <person name="Salamov A.A."/>
            <person name="Schmutz J."/>
            <person name="Selles B."/>
            <person name="Shapiro H."/>
            <person name="Tanguay P."/>
            <person name="Tuskan G.A."/>
            <person name="Henrissat B."/>
            <person name="Van de Peer Y."/>
            <person name="Rouze P."/>
            <person name="Ellis J.G."/>
            <person name="Dodds P.N."/>
            <person name="Schein J.E."/>
            <person name="Zhong S."/>
            <person name="Hamelin R.C."/>
            <person name="Grigoriev I.V."/>
            <person name="Szabo L.J."/>
            <person name="Martin F."/>
        </authorList>
    </citation>
    <scope>NUCLEOTIDE SEQUENCE [LARGE SCALE GENOMIC DNA]</scope>
    <source>
        <strain evidence="6">98AG31 / pathotype 3-4-7</strain>
    </source>
</reference>
<sequence>MTSYETSPSDHLLPPHPIQTKLKLARSRWKKRLEAQSTDYKSFKSNYKSRYNLEPPKGMKEWFKIVTNDGVLLVDEFDELMNSLKPFRTMDSDELIRRTIEISKMPTFSLLNITAHHAEFQGQNYRGDGKHYSRDHYGPGIERVEGLASMLQRHISLVPDGTIFAVSELAEPRVIVPWQDHPNTLREFDLSLSSESLEIPYHHRIPKPNLTNLLPTPNFIGSGSSWELYAKSCPPESSARKKLSSLKGESTLKDKKKALMNQVYNLSELETLSIGFNGHLKTGQNKRRSSQSELDFNAHEDLDLNQHDNNHHHQEEDDPIQSIPTVSSGQTFTSAQQLLNESKQFEFVEIGYKGLMHSDLCSNSELHQIQGAFFSDWRGLQALYPVFSPSKIDGFSDILIPSNFYYGDDARYSFEANETISWDQKHDKLFWRGKTTGGGNSPPRHQLQYQRHRFVRLAQSMSRSLKSLLIQDQPNGLLYHMKRTISDLNQAWLDVGFTGYTGCGDPDICDLTAALYPLKAPVPLSEMARYKAILDLDGMAFSGRFVALMSMGSGVIKSTIFKDALTDWIEPWVHYIPLSVGYEEMYNLLGYFLHLPEPSLSKEETEEMKKHENRLTRLIGDWVPIKWFKSKRRMGDGPDELKKVAQDGLRWSETIGNKPDIEAYVLRLALDLFLDGDTDQPSFGGVRMG</sequence>
<feature type="domain" description="Glycosyl transferase CAP10" evidence="4">
    <location>
        <begin position="355"/>
        <end position="629"/>
    </location>
</feature>
<evidence type="ECO:0000313" key="5">
    <source>
        <dbReference type="EMBL" id="EGF99281.1"/>
    </source>
</evidence>
<feature type="region of interest" description="Disordered" evidence="3">
    <location>
        <begin position="304"/>
        <end position="327"/>
    </location>
</feature>
<dbReference type="HOGENOM" id="CLU_005027_4_0_1"/>
<dbReference type="GeneID" id="18933282"/>
<dbReference type="PANTHER" id="PTHR12203:SF35">
    <property type="entry name" value="PROTEIN O-GLUCOSYLTRANSFERASE 1"/>
    <property type="match status" value="1"/>
</dbReference>
<feature type="compositionally biased region" description="Basic and acidic residues" evidence="3">
    <location>
        <begin position="304"/>
        <end position="315"/>
    </location>
</feature>
<name>F4S7V9_MELLP</name>
<dbReference type="OrthoDB" id="202415at2759"/>
<evidence type="ECO:0000256" key="3">
    <source>
        <dbReference type="SAM" id="MobiDB-lite"/>
    </source>
</evidence>
<gene>
    <name evidence="5" type="ORF">MELLADRAFT_79507</name>
</gene>
<evidence type="ECO:0000256" key="1">
    <source>
        <dbReference type="ARBA" id="ARBA00010118"/>
    </source>
</evidence>
<dbReference type="SMART" id="SM00672">
    <property type="entry name" value="CAP10"/>
    <property type="match status" value="1"/>
</dbReference>
<dbReference type="InterPro" id="IPR006598">
    <property type="entry name" value="CAP10"/>
</dbReference>
<dbReference type="InParanoid" id="F4S7V9"/>
<evidence type="ECO:0000259" key="4">
    <source>
        <dbReference type="SMART" id="SM00672"/>
    </source>
</evidence>
<dbReference type="eggNOG" id="ENOG502QUUP">
    <property type="taxonomic scope" value="Eukaryota"/>
</dbReference>
<dbReference type="STRING" id="747676.F4S7V9"/>
<proteinExistence type="inferred from homology"/>
<dbReference type="RefSeq" id="XP_007417420.1">
    <property type="nucleotide sequence ID" value="XM_007417358.1"/>
</dbReference>
<dbReference type="EMBL" id="GL883161">
    <property type="protein sequence ID" value="EGF99281.1"/>
    <property type="molecule type" value="Genomic_DNA"/>
</dbReference>
<dbReference type="VEuPathDB" id="FungiDB:MELLADRAFT_79507"/>
<dbReference type="AlphaFoldDB" id="F4S7V9"/>
<dbReference type="PANTHER" id="PTHR12203">
    <property type="entry name" value="KDEL LYS-ASP-GLU-LEU CONTAINING - RELATED"/>
    <property type="match status" value="1"/>
</dbReference>
<dbReference type="GO" id="GO:0016740">
    <property type="term" value="F:transferase activity"/>
    <property type="evidence" value="ECO:0007669"/>
    <property type="project" value="UniProtKB-KW"/>
</dbReference>
<dbReference type="InterPro" id="IPR051091">
    <property type="entry name" value="O-Glucosyltr/Glycosyltrsf_90"/>
</dbReference>
<keyword evidence="2 5" id="KW-0808">Transferase</keyword>
<protein>
    <submittedName>
        <fullName evidence="5">Family 90 glycosyltransferase</fullName>
    </submittedName>
</protein>
<evidence type="ECO:0000313" key="6">
    <source>
        <dbReference type="Proteomes" id="UP000001072"/>
    </source>
</evidence>
<dbReference type="Proteomes" id="UP000001072">
    <property type="component" value="Unassembled WGS sequence"/>
</dbReference>
<comment type="similarity">
    <text evidence="1">Belongs to the glycosyltransferase 90 family.</text>
</comment>